<reference evidence="3 4" key="1">
    <citation type="submission" date="2019-05" db="EMBL/GenBank/DDBJ databases">
        <title>Flagellimonas sp. AsT0115, sp. nov., isolated from a marine red algae, Asparagopsis taxiformis.</title>
        <authorList>
            <person name="Kim J."/>
            <person name="Jeong S.E."/>
            <person name="Jeon C.O."/>
        </authorList>
    </citation>
    <scope>NUCLEOTIDE SEQUENCE [LARGE SCALE GENOMIC DNA]</scope>
    <source>
        <strain evidence="3 4">AsT0115</strain>
    </source>
</reference>
<proteinExistence type="predicted"/>
<evidence type="ECO:0000313" key="3">
    <source>
        <dbReference type="EMBL" id="TMU56143.1"/>
    </source>
</evidence>
<keyword evidence="4" id="KW-1185">Reference proteome</keyword>
<comment type="caution">
    <text evidence="3">The sequence shown here is derived from an EMBL/GenBank/DDBJ whole genome shotgun (WGS) entry which is preliminary data.</text>
</comment>
<evidence type="ECO:0000256" key="2">
    <source>
        <dbReference type="SAM" id="MobiDB-lite"/>
    </source>
</evidence>
<dbReference type="RefSeq" id="WP_138832283.1">
    <property type="nucleotide sequence ID" value="NZ_VCNI01000001.1"/>
</dbReference>
<accession>A0ABY2WMB9</accession>
<dbReference type="PANTHER" id="PTHR35038">
    <property type="entry name" value="DISSIMILATORY SULFITE REDUCTASE SIRA"/>
    <property type="match status" value="1"/>
</dbReference>
<dbReference type="EMBL" id="VCNI01000001">
    <property type="protein sequence ID" value="TMU56143.1"/>
    <property type="molecule type" value="Genomic_DNA"/>
</dbReference>
<dbReference type="InterPro" id="IPR036280">
    <property type="entry name" value="Multihaem_cyt_sf"/>
</dbReference>
<organism evidence="3 4">
    <name type="scientific">Flagellimonas algicola</name>
    <dbReference type="NCBI Taxonomy" id="2583815"/>
    <lineage>
        <taxon>Bacteria</taxon>
        <taxon>Pseudomonadati</taxon>
        <taxon>Bacteroidota</taxon>
        <taxon>Flavobacteriia</taxon>
        <taxon>Flavobacteriales</taxon>
        <taxon>Flavobacteriaceae</taxon>
        <taxon>Flagellimonas</taxon>
    </lineage>
</organism>
<evidence type="ECO:0000256" key="1">
    <source>
        <dbReference type="ARBA" id="ARBA00022729"/>
    </source>
</evidence>
<name>A0ABY2WMB9_9FLAO</name>
<dbReference type="InterPro" id="IPR051829">
    <property type="entry name" value="Multiheme_Cytochr_ET"/>
</dbReference>
<evidence type="ECO:0000313" key="4">
    <source>
        <dbReference type="Proteomes" id="UP000751614"/>
    </source>
</evidence>
<dbReference type="Gene3D" id="3.90.10.10">
    <property type="entry name" value="Cytochrome C3"/>
    <property type="match status" value="1"/>
</dbReference>
<dbReference type="Proteomes" id="UP000751614">
    <property type="component" value="Unassembled WGS sequence"/>
</dbReference>
<feature type="compositionally biased region" description="Basic and acidic residues" evidence="2">
    <location>
        <begin position="204"/>
        <end position="214"/>
    </location>
</feature>
<gene>
    <name evidence="3" type="ORF">FGG15_00980</name>
</gene>
<sequence length="214" mass="24192">MNNNCYTYSIGCLIMALFLSFSCKHKESKYHSLTDKIEEESKDFIGTDISLETLLEEMKLLEIHEEGHAFLIPERKGQLKSYACSECHTKPLASMTSLEIGKKAHWNVKLAHADNLTMNCITCHSESNLDELTSLTGSEIDFDASYKLCSQCHTAQFKDWTGGAHGKKIAGWAPPRASMTCVNCHNPHSPSFDTRWPSRFNTQMEKERKEGLSH</sequence>
<dbReference type="SUPFAM" id="SSF48695">
    <property type="entry name" value="Multiheme cytochromes"/>
    <property type="match status" value="1"/>
</dbReference>
<feature type="region of interest" description="Disordered" evidence="2">
    <location>
        <begin position="195"/>
        <end position="214"/>
    </location>
</feature>
<protein>
    <submittedName>
        <fullName evidence="3">Cytochrome C</fullName>
    </submittedName>
</protein>
<keyword evidence="1" id="KW-0732">Signal</keyword>